<dbReference type="InterPro" id="IPR020846">
    <property type="entry name" value="MFS_dom"/>
</dbReference>
<name>A0A6J2YJB6_SITOR</name>
<comment type="subcellular location">
    <subcellularLocation>
        <location evidence="2">Basolateral cell membrane</location>
        <topology evidence="2">Multi-pass membrane protein</topology>
    </subcellularLocation>
    <subcellularLocation>
        <location evidence="3">Cytoplasmic vesicle</location>
        <location evidence="3">Secretory vesicle membrane</location>
        <topology evidence="3">Multi-pass membrane protein</topology>
    </subcellularLocation>
    <subcellularLocation>
        <location evidence="1">Cytoplasmic vesicle</location>
        <location evidence="1">Secretory vesicle</location>
        <location evidence="1">Synaptic vesicle membrane</location>
    </subcellularLocation>
    <subcellularLocation>
        <location evidence="4">Lysosome membrane</location>
    </subcellularLocation>
</comment>
<organism evidence="29 30">
    <name type="scientific">Sitophilus oryzae</name>
    <name type="common">Rice weevil</name>
    <name type="synonym">Curculio oryzae</name>
    <dbReference type="NCBI Taxonomy" id="7048"/>
    <lineage>
        <taxon>Eukaryota</taxon>
        <taxon>Metazoa</taxon>
        <taxon>Ecdysozoa</taxon>
        <taxon>Arthropoda</taxon>
        <taxon>Hexapoda</taxon>
        <taxon>Insecta</taxon>
        <taxon>Pterygota</taxon>
        <taxon>Neoptera</taxon>
        <taxon>Endopterygota</taxon>
        <taxon>Coleoptera</taxon>
        <taxon>Polyphaga</taxon>
        <taxon>Cucujiformia</taxon>
        <taxon>Curculionidae</taxon>
        <taxon>Dryophthorinae</taxon>
        <taxon>Sitophilus</taxon>
    </lineage>
</organism>
<keyword evidence="7 27" id="KW-0812">Transmembrane</keyword>
<dbReference type="Gene3D" id="1.20.1250.20">
    <property type="entry name" value="MFS general substrate transporter like domains"/>
    <property type="match status" value="2"/>
</dbReference>
<keyword evidence="14" id="KW-0968">Cytoplasmic vesicle</keyword>
<keyword evidence="6" id="KW-1003">Cell membrane</keyword>
<protein>
    <recommendedName>
        <fullName evidence="22">Sialin</fullName>
    </recommendedName>
    <alternativeName>
        <fullName evidence="25">H(+)/nitrate cotransporter</fullName>
    </alternativeName>
    <alternativeName>
        <fullName evidence="23">H(+)/sialic acid cotransporter</fullName>
    </alternativeName>
    <alternativeName>
        <fullName evidence="24">Vesicular excitatory amino acid transporter</fullName>
    </alternativeName>
</protein>
<dbReference type="PANTHER" id="PTHR11662:SF455">
    <property type="entry name" value="GH23975P"/>
    <property type="match status" value="1"/>
</dbReference>
<feature type="transmembrane region" description="Helical" evidence="27">
    <location>
        <begin position="379"/>
        <end position="400"/>
    </location>
</feature>
<evidence type="ECO:0000256" key="5">
    <source>
        <dbReference type="ARBA" id="ARBA00022448"/>
    </source>
</evidence>
<dbReference type="GO" id="GO:0046942">
    <property type="term" value="P:carboxylic acid transport"/>
    <property type="evidence" value="ECO:0007669"/>
    <property type="project" value="UniProtKB-ARBA"/>
</dbReference>
<dbReference type="InterPro" id="IPR050382">
    <property type="entry name" value="MFS_Na/Anion_cotransporter"/>
</dbReference>
<dbReference type="OrthoDB" id="2985014at2759"/>
<evidence type="ECO:0000256" key="16">
    <source>
        <dbReference type="ARBA" id="ARBA00050554"/>
    </source>
</evidence>
<dbReference type="FunFam" id="1.20.1250.20:FF:000003">
    <property type="entry name" value="Solute carrier family 17 member 3"/>
    <property type="match status" value="1"/>
</dbReference>
<comment type="catalytic activity">
    <reaction evidence="19">
        <text>L-glutamate(out) = L-glutamate(in)</text>
        <dbReference type="Rhea" id="RHEA:66336"/>
        <dbReference type="ChEBI" id="CHEBI:29985"/>
    </reaction>
    <physiologicalReaction direction="left-to-right" evidence="19">
        <dbReference type="Rhea" id="RHEA:66337"/>
    </physiologicalReaction>
</comment>
<proteinExistence type="predicted"/>
<keyword evidence="13" id="KW-0458">Lysosome</keyword>
<dbReference type="PANTHER" id="PTHR11662">
    <property type="entry name" value="SOLUTE CARRIER FAMILY 17"/>
    <property type="match status" value="1"/>
</dbReference>
<feature type="transmembrane region" description="Helical" evidence="27">
    <location>
        <begin position="124"/>
        <end position="143"/>
    </location>
</feature>
<keyword evidence="10" id="KW-0770">Synapse</keyword>
<reference evidence="30" key="1">
    <citation type="submission" date="2025-08" db="UniProtKB">
        <authorList>
            <consortium name="RefSeq"/>
        </authorList>
    </citation>
    <scope>IDENTIFICATION</scope>
    <source>
        <tissue evidence="30">Gonads</tissue>
    </source>
</reference>
<evidence type="ECO:0000256" key="24">
    <source>
        <dbReference type="ARBA" id="ARBA00081195"/>
    </source>
</evidence>
<evidence type="ECO:0000256" key="17">
    <source>
        <dbReference type="ARBA" id="ARBA00050625"/>
    </source>
</evidence>
<dbReference type="CDD" id="cd17318">
    <property type="entry name" value="MFS_SLC17"/>
    <property type="match status" value="1"/>
</dbReference>
<dbReference type="SUPFAM" id="SSF103473">
    <property type="entry name" value="MFS general substrate transporter"/>
    <property type="match status" value="1"/>
</dbReference>
<sequence>MVLSDHKKCPKSYGINDINGQQDEGTEEDHPSWKFWKKRRYVVATLAFFGFFNVYSLRVNLSIAIVAMTQDRYETLENGTKISLGPEFDWSNEMQGYILSSFFYGYITTQLLGGYFATKFGGKMIFGSGIAVTSALTVITPWLASASVYLLLAVRIIEGIFEGVTYPCIHAVWSKWAPPLERSRLATIAFSGSYVGTVVSMPACAYLANQFGWQSIFYVFGMLGLIWCGLWVAIVANSPEEDKKISLAELQYIETSLKETNRGNKELSIPWKAILSSGAVWAIVISHFSENWGFYTLLTQLPKYLKDIHDYDLKKSGFLSGLPYLVMAIMMQFSGHWADWFRVKGILTTTQVRKIFNCSGFIAQTVFMMGAAFWSDKIGTVFCLTLAVGLGAFAWAGFSVNHLDIAPQYASVLMGIGNTIATLPGIVSPILSGYVVSKPPQVHEWQIVFYISAAVYLFGAIIYGSLASGELQPWAIEKNEDSGVEKQDKNKGVENKTFTNDDEL</sequence>
<evidence type="ECO:0000256" key="11">
    <source>
        <dbReference type="ARBA" id="ARBA00023136"/>
    </source>
</evidence>
<dbReference type="GO" id="GO:0016323">
    <property type="term" value="C:basolateral plasma membrane"/>
    <property type="evidence" value="ECO:0007669"/>
    <property type="project" value="UniProtKB-SubCell"/>
</dbReference>
<dbReference type="GO" id="GO:0006820">
    <property type="term" value="P:monoatomic anion transport"/>
    <property type="evidence" value="ECO:0007669"/>
    <property type="project" value="TreeGrafter"/>
</dbReference>
<keyword evidence="5" id="KW-0813">Transport</keyword>
<feature type="region of interest" description="Disordered" evidence="26">
    <location>
        <begin position="480"/>
        <end position="504"/>
    </location>
</feature>
<evidence type="ECO:0000256" key="15">
    <source>
        <dbReference type="ARBA" id="ARBA00050101"/>
    </source>
</evidence>
<evidence type="ECO:0000256" key="6">
    <source>
        <dbReference type="ARBA" id="ARBA00022475"/>
    </source>
</evidence>
<evidence type="ECO:0000256" key="23">
    <source>
        <dbReference type="ARBA" id="ARBA00080244"/>
    </source>
</evidence>
<evidence type="ECO:0000256" key="19">
    <source>
        <dbReference type="ARBA" id="ARBA00051447"/>
    </source>
</evidence>
<comment type="function">
    <text evidence="21">Receptor for CM101, a polysaccharide produced by group B Streptococcus with antipathoangiogenic properties.</text>
</comment>
<dbReference type="Pfam" id="PF07690">
    <property type="entry name" value="MFS_1"/>
    <property type="match status" value="1"/>
</dbReference>
<evidence type="ECO:0000256" key="7">
    <source>
        <dbReference type="ARBA" id="ARBA00022692"/>
    </source>
</evidence>
<feature type="transmembrane region" description="Helical" evidence="27">
    <location>
        <begin position="412"/>
        <end position="435"/>
    </location>
</feature>
<dbReference type="GO" id="GO:0030672">
    <property type="term" value="C:synaptic vesicle membrane"/>
    <property type="evidence" value="ECO:0007669"/>
    <property type="project" value="UniProtKB-SubCell"/>
</dbReference>
<feature type="transmembrane region" description="Helical" evidence="27">
    <location>
        <begin position="355"/>
        <end position="373"/>
    </location>
</feature>
<dbReference type="Proteomes" id="UP000504635">
    <property type="component" value="Unplaced"/>
</dbReference>
<dbReference type="FunFam" id="1.20.1250.20:FF:000067">
    <property type="entry name" value="sialin isoform X2"/>
    <property type="match status" value="1"/>
</dbReference>
<dbReference type="GO" id="GO:0005765">
    <property type="term" value="C:lysosomal membrane"/>
    <property type="evidence" value="ECO:0007669"/>
    <property type="project" value="UniProtKB-SubCell"/>
</dbReference>
<feature type="compositionally biased region" description="Basic and acidic residues" evidence="26">
    <location>
        <begin position="480"/>
        <end position="494"/>
    </location>
</feature>
<feature type="transmembrane region" description="Helical" evidence="27">
    <location>
        <begin position="97"/>
        <end position="117"/>
    </location>
</feature>
<keyword evidence="29" id="KW-1185">Reference proteome</keyword>
<comment type="catalytic activity">
    <reaction evidence="16">
        <text>L-aspartate(out) = L-aspartate(in)</text>
        <dbReference type="Rhea" id="RHEA:66332"/>
        <dbReference type="ChEBI" id="CHEBI:29991"/>
    </reaction>
    <physiologicalReaction direction="left-to-right" evidence="16">
        <dbReference type="Rhea" id="RHEA:66333"/>
    </physiologicalReaction>
</comment>
<comment type="catalytic activity">
    <reaction evidence="17">
        <text>N-acetylneuraminate(in) + H(+)(in) = N-acetylneuraminate(out) + H(+)(out)</text>
        <dbReference type="Rhea" id="RHEA:28987"/>
        <dbReference type="ChEBI" id="CHEBI:15378"/>
        <dbReference type="ChEBI" id="CHEBI:35418"/>
    </reaction>
    <physiologicalReaction direction="right-to-left" evidence="17">
        <dbReference type="Rhea" id="RHEA:28989"/>
    </physiologicalReaction>
</comment>
<gene>
    <name evidence="30" type="primary">LOC115888515</name>
</gene>
<evidence type="ECO:0000256" key="2">
    <source>
        <dbReference type="ARBA" id="ARBA00004554"/>
    </source>
</evidence>
<dbReference type="RefSeq" id="XP_030764123.1">
    <property type="nucleotide sequence ID" value="XM_030908263.1"/>
</dbReference>
<feature type="transmembrane region" description="Helical" evidence="27">
    <location>
        <begin position="41"/>
        <end position="68"/>
    </location>
</feature>
<evidence type="ECO:0000313" key="30">
    <source>
        <dbReference type="RefSeq" id="XP_030764123.1"/>
    </source>
</evidence>
<evidence type="ECO:0000256" key="21">
    <source>
        <dbReference type="ARBA" id="ARBA00056891"/>
    </source>
</evidence>
<feature type="domain" description="Major facilitator superfamily (MFS) profile" evidence="28">
    <location>
        <begin position="42"/>
        <end position="471"/>
    </location>
</feature>
<evidence type="ECO:0000256" key="13">
    <source>
        <dbReference type="ARBA" id="ARBA00023228"/>
    </source>
</evidence>
<evidence type="ECO:0000256" key="14">
    <source>
        <dbReference type="ARBA" id="ARBA00023329"/>
    </source>
</evidence>
<dbReference type="GO" id="GO:0015293">
    <property type="term" value="F:symporter activity"/>
    <property type="evidence" value="ECO:0007669"/>
    <property type="project" value="UniProtKB-KW"/>
</dbReference>
<evidence type="ECO:0000256" key="27">
    <source>
        <dbReference type="SAM" id="Phobius"/>
    </source>
</evidence>
<feature type="transmembrane region" description="Helical" evidence="27">
    <location>
        <begin position="185"/>
        <end position="209"/>
    </location>
</feature>
<feature type="transmembrane region" description="Helical" evidence="27">
    <location>
        <begin position="149"/>
        <end position="173"/>
    </location>
</feature>
<evidence type="ECO:0000256" key="25">
    <source>
        <dbReference type="ARBA" id="ARBA00081925"/>
    </source>
</evidence>
<evidence type="ECO:0000256" key="12">
    <source>
        <dbReference type="ARBA" id="ARBA00023180"/>
    </source>
</evidence>
<evidence type="ECO:0000256" key="22">
    <source>
        <dbReference type="ARBA" id="ARBA00069713"/>
    </source>
</evidence>
<accession>A0A6J2YJB6</accession>
<evidence type="ECO:0000256" key="26">
    <source>
        <dbReference type="SAM" id="MobiDB-lite"/>
    </source>
</evidence>
<dbReference type="KEGG" id="soy:115888515"/>
<evidence type="ECO:0000256" key="9">
    <source>
        <dbReference type="ARBA" id="ARBA00022989"/>
    </source>
</evidence>
<feature type="transmembrane region" description="Helical" evidence="27">
    <location>
        <begin position="322"/>
        <end position="343"/>
    </location>
</feature>
<evidence type="ECO:0000256" key="8">
    <source>
        <dbReference type="ARBA" id="ARBA00022847"/>
    </source>
</evidence>
<dbReference type="AlphaFoldDB" id="A0A6J2YJB6"/>
<dbReference type="InterPro" id="IPR011701">
    <property type="entry name" value="MFS"/>
</dbReference>
<evidence type="ECO:0000313" key="29">
    <source>
        <dbReference type="Proteomes" id="UP000504635"/>
    </source>
</evidence>
<evidence type="ECO:0000256" key="3">
    <source>
        <dbReference type="ARBA" id="ARBA00004638"/>
    </source>
</evidence>
<dbReference type="GeneID" id="115888515"/>
<evidence type="ECO:0000259" key="28">
    <source>
        <dbReference type="PROSITE" id="PS50850"/>
    </source>
</evidence>
<dbReference type="InterPro" id="IPR036259">
    <property type="entry name" value="MFS_trans_sf"/>
</dbReference>
<evidence type="ECO:0000256" key="10">
    <source>
        <dbReference type="ARBA" id="ARBA00023018"/>
    </source>
</evidence>
<dbReference type="PROSITE" id="PS50850">
    <property type="entry name" value="MFS"/>
    <property type="match status" value="1"/>
</dbReference>
<feature type="transmembrane region" description="Helical" evidence="27">
    <location>
        <begin position="215"/>
        <end position="236"/>
    </location>
</feature>
<feature type="transmembrane region" description="Helical" evidence="27">
    <location>
        <begin position="269"/>
        <end position="288"/>
    </location>
</feature>
<feature type="transmembrane region" description="Helical" evidence="27">
    <location>
        <begin position="447"/>
        <end position="466"/>
    </location>
</feature>
<comment type="catalytic activity">
    <reaction evidence="18">
        <text>N-acetyl-L-aspartyl-L-glutamate(out) = N-acetyl-L-aspartyl-L-glutamate(in)</text>
        <dbReference type="Rhea" id="RHEA:72599"/>
        <dbReference type="ChEBI" id="CHEBI:76931"/>
    </reaction>
    <physiologicalReaction direction="left-to-right" evidence="18">
        <dbReference type="Rhea" id="RHEA:72600"/>
    </physiologicalReaction>
</comment>
<evidence type="ECO:0000256" key="4">
    <source>
        <dbReference type="ARBA" id="ARBA00004656"/>
    </source>
</evidence>
<keyword evidence="9 27" id="KW-1133">Transmembrane helix</keyword>
<keyword evidence="11 27" id="KW-0472">Membrane</keyword>
<evidence type="ECO:0000256" key="1">
    <source>
        <dbReference type="ARBA" id="ARBA00004432"/>
    </source>
</evidence>
<evidence type="ECO:0000256" key="18">
    <source>
        <dbReference type="ARBA" id="ARBA00051403"/>
    </source>
</evidence>
<keyword evidence="12" id="KW-0325">Glycoprotein</keyword>
<evidence type="ECO:0000256" key="20">
    <source>
        <dbReference type="ARBA" id="ARBA00051612"/>
    </source>
</evidence>
<dbReference type="InParanoid" id="A0A6J2YJB6"/>
<keyword evidence="8" id="KW-0769">Symport</keyword>
<feature type="region of interest" description="Disordered" evidence="26">
    <location>
        <begin position="1"/>
        <end position="29"/>
    </location>
</feature>
<comment type="catalytic activity">
    <reaction evidence="20">
        <text>D-glucuronate(out) + H(+)(out) = D-glucuronate(in) + H(+)(in)</text>
        <dbReference type="Rhea" id="RHEA:72591"/>
        <dbReference type="ChEBI" id="CHEBI:15378"/>
        <dbReference type="ChEBI" id="CHEBI:58720"/>
    </reaction>
    <physiologicalReaction direction="left-to-right" evidence="20">
        <dbReference type="Rhea" id="RHEA:72592"/>
    </physiologicalReaction>
</comment>
<comment type="catalytic activity">
    <reaction evidence="15">
        <text>2 nitrate(out) + H(+)(out) = 2 nitrate(in) + H(+)(in)</text>
        <dbReference type="Rhea" id="RHEA:71539"/>
        <dbReference type="ChEBI" id="CHEBI:15378"/>
        <dbReference type="ChEBI" id="CHEBI:17632"/>
    </reaction>
    <physiologicalReaction direction="left-to-right" evidence="15">
        <dbReference type="Rhea" id="RHEA:71540"/>
    </physiologicalReaction>
</comment>